<evidence type="ECO:0000313" key="2">
    <source>
        <dbReference type="EMBL" id="SKA87241.1"/>
    </source>
</evidence>
<dbReference type="InterPro" id="IPR036038">
    <property type="entry name" value="Aminotransferase-like"/>
</dbReference>
<dbReference type="InterPro" id="IPR043131">
    <property type="entry name" value="BCAT-like_N"/>
</dbReference>
<dbReference type="GO" id="GO:0046394">
    <property type="term" value="P:carboxylic acid biosynthetic process"/>
    <property type="evidence" value="ECO:0007669"/>
    <property type="project" value="UniProtKB-ARBA"/>
</dbReference>
<keyword evidence="2" id="KW-0456">Lyase</keyword>
<name>A0A1T4XDY1_9MICO</name>
<proteinExistence type="inferred from homology"/>
<dbReference type="Gene3D" id="3.20.10.10">
    <property type="entry name" value="D-amino Acid Aminotransferase, subunit A, domain 2"/>
    <property type="match status" value="1"/>
</dbReference>
<organism evidence="2 3">
    <name type="scientific">Agreia bicolorata</name>
    <dbReference type="NCBI Taxonomy" id="110935"/>
    <lineage>
        <taxon>Bacteria</taxon>
        <taxon>Bacillati</taxon>
        <taxon>Actinomycetota</taxon>
        <taxon>Actinomycetes</taxon>
        <taxon>Micrococcales</taxon>
        <taxon>Microbacteriaceae</taxon>
        <taxon>Agreia</taxon>
    </lineage>
</organism>
<dbReference type="EMBL" id="FUYG01000002">
    <property type="protein sequence ID" value="SKA87241.1"/>
    <property type="molecule type" value="Genomic_DNA"/>
</dbReference>
<dbReference type="InterPro" id="IPR043132">
    <property type="entry name" value="BCAT-like_C"/>
</dbReference>
<dbReference type="PANTHER" id="PTHR42743:SF11">
    <property type="entry name" value="AMINODEOXYCHORISMATE LYASE"/>
    <property type="match status" value="1"/>
</dbReference>
<sequence length="288" mass="30625">MTGSPVVLLLEPSGIRRVDPREPQLAVTDWGATRGDGIFESVSVIDGRMPPLDARFDRLEASARALDLPLIDRALWTEALLRSIEAHDPVERLAVTLALTRGVEGGDGTPTAWLLARPARDFTDIRRTGVSAVTLDRGYASDAADGAPWLLLGAKHLSYATNSAALREASRRGADDVIFTSTDGLALEGPTSSLLVRRGDIVESPSADSGILAGTTQSTAFGFFESRGFTARFAPIRADDLADADAVWLVSSVRQAVAVHTLDGRPLPVDGELTAALNDWLANAARSE</sequence>
<dbReference type="Gene3D" id="3.30.470.10">
    <property type="match status" value="1"/>
</dbReference>
<evidence type="ECO:0000313" key="3">
    <source>
        <dbReference type="Proteomes" id="UP000189735"/>
    </source>
</evidence>
<dbReference type="GO" id="GO:0016829">
    <property type="term" value="F:lyase activity"/>
    <property type="evidence" value="ECO:0007669"/>
    <property type="project" value="UniProtKB-KW"/>
</dbReference>
<evidence type="ECO:0000256" key="1">
    <source>
        <dbReference type="ARBA" id="ARBA00009320"/>
    </source>
</evidence>
<dbReference type="InterPro" id="IPR001544">
    <property type="entry name" value="Aminotrans_IV"/>
</dbReference>
<dbReference type="PANTHER" id="PTHR42743">
    <property type="entry name" value="AMINO-ACID AMINOTRANSFERASE"/>
    <property type="match status" value="1"/>
</dbReference>
<protein>
    <submittedName>
        <fullName evidence="2">4-amino-4-deoxychorismate lyase</fullName>
    </submittedName>
</protein>
<dbReference type="RefSeq" id="WP_078713595.1">
    <property type="nucleotide sequence ID" value="NZ_FUYG01000002.1"/>
</dbReference>
<comment type="similarity">
    <text evidence="1">Belongs to the class-IV pyridoxal-phosphate-dependent aminotransferase family.</text>
</comment>
<dbReference type="GO" id="GO:0005829">
    <property type="term" value="C:cytosol"/>
    <property type="evidence" value="ECO:0007669"/>
    <property type="project" value="TreeGrafter"/>
</dbReference>
<dbReference type="SUPFAM" id="SSF56752">
    <property type="entry name" value="D-aminoacid aminotransferase-like PLP-dependent enzymes"/>
    <property type="match status" value="1"/>
</dbReference>
<dbReference type="InterPro" id="IPR050571">
    <property type="entry name" value="Class-IV_PLP-Dep_Aminotrnsfr"/>
</dbReference>
<dbReference type="Proteomes" id="UP000189735">
    <property type="component" value="Unassembled WGS sequence"/>
</dbReference>
<dbReference type="Pfam" id="PF01063">
    <property type="entry name" value="Aminotran_4"/>
    <property type="match status" value="1"/>
</dbReference>
<dbReference type="AlphaFoldDB" id="A0A1T4XDY1"/>
<gene>
    <name evidence="2" type="ORF">SAMN06295879_1054</name>
</gene>
<reference evidence="3" key="1">
    <citation type="submission" date="2017-02" db="EMBL/GenBank/DDBJ databases">
        <authorList>
            <person name="Varghese N."/>
            <person name="Submissions S."/>
        </authorList>
    </citation>
    <scope>NUCLEOTIDE SEQUENCE [LARGE SCALE GENOMIC DNA]</scope>
    <source>
        <strain evidence="3">VKM Ac-2052</strain>
    </source>
</reference>
<accession>A0A1T4XDY1</accession>